<keyword evidence="2" id="KW-1185">Reference proteome</keyword>
<organism evidence="1 2">
    <name type="scientific">Hyalomma asiaticum</name>
    <name type="common">Tick</name>
    <dbReference type="NCBI Taxonomy" id="266040"/>
    <lineage>
        <taxon>Eukaryota</taxon>
        <taxon>Metazoa</taxon>
        <taxon>Ecdysozoa</taxon>
        <taxon>Arthropoda</taxon>
        <taxon>Chelicerata</taxon>
        <taxon>Arachnida</taxon>
        <taxon>Acari</taxon>
        <taxon>Parasitiformes</taxon>
        <taxon>Ixodida</taxon>
        <taxon>Ixodoidea</taxon>
        <taxon>Ixodidae</taxon>
        <taxon>Hyalomminae</taxon>
        <taxon>Hyalomma</taxon>
    </lineage>
</organism>
<comment type="caution">
    <text evidence="1">The sequence shown here is derived from an EMBL/GenBank/DDBJ whole genome shotgun (WGS) entry which is preliminary data.</text>
</comment>
<dbReference type="EMBL" id="CM023489">
    <property type="protein sequence ID" value="KAH6922504.1"/>
    <property type="molecule type" value="Genomic_DNA"/>
</dbReference>
<evidence type="ECO:0000313" key="1">
    <source>
        <dbReference type="EMBL" id="KAH6922504.1"/>
    </source>
</evidence>
<dbReference type="Proteomes" id="UP000821845">
    <property type="component" value="Chromosome 9"/>
</dbReference>
<evidence type="ECO:0000313" key="2">
    <source>
        <dbReference type="Proteomes" id="UP000821845"/>
    </source>
</evidence>
<proteinExistence type="predicted"/>
<accession>A0ACB7RM54</accession>
<protein>
    <submittedName>
        <fullName evidence="1">Uncharacterized protein</fullName>
    </submittedName>
</protein>
<name>A0ACB7RM54_HYAAI</name>
<reference evidence="1" key="1">
    <citation type="submission" date="2020-05" db="EMBL/GenBank/DDBJ databases">
        <title>Large-scale comparative analyses of tick genomes elucidate their genetic diversity and vector capacities.</title>
        <authorList>
            <person name="Jia N."/>
            <person name="Wang J."/>
            <person name="Shi W."/>
            <person name="Du L."/>
            <person name="Sun Y."/>
            <person name="Zhan W."/>
            <person name="Jiang J."/>
            <person name="Wang Q."/>
            <person name="Zhang B."/>
            <person name="Ji P."/>
            <person name="Sakyi L.B."/>
            <person name="Cui X."/>
            <person name="Yuan T."/>
            <person name="Jiang B."/>
            <person name="Yang W."/>
            <person name="Lam T.T.-Y."/>
            <person name="Chang Q."/>
            <person name="Ding S."/>
            <person name="Wang X."/>
            <person name="Zhu J."/>
            <person name="Ruan X."/>
            <person name="Zhao L."/>
            <person name="Wei J."/>
            <person name="Que T."/>
            <person name="Du C."/>
            <person name="Cheng J."/>
            <person name="Dai P."/>
            <person name="Han X."/>
            <person name="Huang E."/>
            <person name="Gao Y."/>
            <person name="Liu J."/>
            <person name="Shao H."/>
            <person name="Ye R."/>
            <person name="Li L."/>
            <person name="Wei W."/>
            <person name="Wang X."/>
            <person name="Wang C."/>
            <person name="Yang T."/>
            <person name="Huo Q."/>
            <person name="Li W."/>
            <person name="Guo W."/>
            <person name="Chen H."/>
            <person name="Zhou L."/>
            <person name="Ni X."/>
            <person name="Tian J."/>
            <person name="Zhou Y."/>
            <person name="Sheng Y."/>
            <person name="Liu T."/>
            <person name="Pan Y."/>
            <person name="Xia L."/>
            <person name="Li J."/>
            <person name="Zhao F."/>
            <person name="Cao W."/>
        </authorList>
    </citation>
    <scope>NUCLEOTIDE SEQUENCE</scope>
    <source>
        <strain evidence="1">Hyas-2018</strain>
    </source>
</reference>
<gene>
    <name evidence="1" type="ORF">HPB50_015164</name>
</gene>
<sequence length="410" mass="47257">MTRIKTRYIYGERYKYKMISGVLERLTVTACGLTDIFAAQAVFQLRKNRKLKQLFMQHNNVTVDGHRVLLKVLRKNKGLQDLSINISEEPDVSELFDVLREGHFSRLIIGWIDPPGHVFAEGHDLCKLSSAIVYLDHRSLEDATLFLDTLVSYRQINALTIDCTDSAIPDVVHKMIDTLAKVKYLRQLHLNLKGLAPNFVLDVIRALEVNKSVHMLFFAQTTFDEKAIKALGRMVENNKTLNMLSIDLEKSDGDRVYQMRGICARLKEAILRNRYLVSLSVAVDTCNRASDYRIKDALRRNMMLVHDAVQFVNGSSEKSDGIAFERLRFSFSIKMVLLDQFDVPENEAKVKIDRAKQRLITDYFILTRIVKYAVVCKRTRRYKKYMLDCLKGDLMLRVCSYLSLTDILDV</sequence>